<evidence type="ECO:0000313" key="5">
    <source>
        <dbReference type="EMBL" id="RKJ89481.1"/>
    </source>
</evidence>
<organism evidence="6 7">
    <name type="scientific">Aeromonas veronii</name>
    <dbReference type="NCBI Taxonomy" id="654"/>
    <lineage>
        <taxon>Bacteria</taxon>
        <taxon>Pseudomonadati</taxon>
        <taxon>Pseudomonadota</taxon>
        <taxon>Gammaproteobacteria</taxon>
        <taxon>Aeromonadales</taxon>
        <taxon>Aeromonadaceae</taxon>
        <taxon>Aeromonas</taxon>
    </lineage>
</organism>
<gene>
    <name evidence="4" type="ORF">D6R50_06615</name>
    <name evidence="5" type="ORF">D6R50_09505</name>
    <name evidence="6" type="ORF">D6R50_10820</name>
    <name evidence="3" type="ORF">D6R50_13130</name>
    <name evidence="2" type="ORF">D6R50_23030</name>
</gene>
<accession>A0A3A9ITC5</accession>
<evidence type="ECO:0000259" key="1">
    <source>
        <dbReference type="Pfam" id="PF13503"/>
    </source>
</evidence>
<dbReference type="EMBL" id="RAWX01000002">
    <property type="protein sequence ID" value="RKJ89722.1"/>
    <property type="molecule type" value="Genomic_DNA"/>
</dbReference>
<dbReference type="Pfam" id="PF13503">
    <property type="entry name" value="DUF4123"/>
    <property type="match status" value="1"/>
</dbReference>
<feature type="domain" description="DUF4123" evidence="1">
    <location>
        <begin position="14"/>
        <end position="126"/>
    </location>
</feature>
<dbReference type="InterPro" id="IPR025391">
    <property type="entry name" value="DUF4123"/>
</dbReference>
<dbReference type="AlphaFoldDB" id="A0A3A9ITC5"/>
<sequence length="277" mass="31435">MDLPEFTLAPHEHLYLLLDGGQLPALEQQLFEVTGNPVYQQLYFCAPWEGMREVSPCLVEANDELLRWYGVQPVNAGWVLASLLTLAPLAEHLRQFIEVESPYGSRILLKLASPQTMACLMVDMSPLLWQSLSQAWLPSDHNWLHLQVKPNLADPVSTQLRLSDEQWSRLGEVSWQHQLTINMAHVAQWFPARASSLPELQSWVAHWSAQAYQLGFQTECDQLLFFNVLGCLGDAWWGTDDFPTLTELLTTPSARTPSQRIEAAAHWAAQRAHPELM</sequence>
<proteinExistence type="predicted"/>
<evidence type="ECO:0000313" key="7">
    <source>
        <dbReference type="Proteomes" id="UP000281725"/>
    </source>
</evidence>
<dbReference type="Proteomes" id="UP000281725">
    <property type="component" value="Unassembled WGS sequence"/>
</dbReference>
<evidence type="ECO:0000313" key="2">
    <source>
        <dbReference type="EMBL" id="RKJ84523.1"/>
    </source>
</evidence>
<dbReference type="EMBL" id="RAWX01000003">
    <property type="protein sequence ID" value="RKJ87222.1"/>
    <property type="molecule type" value="Genomic_DNA"/>
</dbReference>
<name>A0A3A9ITC5_AERVE</name>
<protein>
    <submittedName>
        <fullName evidence="6">DUF4123 domain-containing protein</fullName>
    </submittedName>
</protein>
<dbReference type="EMBL" id="RAWX01000002">
    <property type="protein sequence ID" value="RKJ88962.1"/>
    <property type="molecule type" value="Genomic_DNA"/>
</dbReference>
<reference evidence="6 7" key="1">
    <citation type="submission" date="2018-09" db="EMBL/GenBank/DDBJ databases">
        <title>Genome sequencing of Aeromonas veronii MS-17-88.</title>
        <authorList>
            <person name="Tekedar H.C."/>
            <person name="Arick M.A."/>
            <person name="Hsu C.-Y."/>
            <person name="Thrash A."/>
            <person name="Karsi A."/>
            <person name="Lawrence M.L."/>
            <person name="Abdelhamed H."/>
        </authorList>
    </citation>
    <scope>NUCLEOTIDE SEQUENCE [LARGE SCALE GENOMIC DNA]</scope>
    <source>
        <strain evidence="6 7">MS 17-88</strain>
    </source>
</reference>
<evidence type="ECO:0000313" key="6">
    <source>
        <dbReference type="EMBL" id="RKJ89722.1"/>
    </source>
</evidence>
<evidence type="ECO:0000313" key="3">
    <source>
        <dbReference type="EMBL" id="RKJ87222.1"/>
    </source>
</evidence>
<dbReference type="EMBL" id="RAWX01000007">
    <property type="protein sequence ID" value="RKJ84523.1"/>
    <property type="molecule type" value="Genomic_DNA"/>
</dbReference>
<evidence type="ECO:0000313" key="4">
    <source>
        <dbReference type="EMBL" id="RKJ88962.1"/>
    </source>
</evidence>
<comment type="caution">
    <text evidence="6">The sequence shown here is derived from an EMBL/GenBank/DDBJ whole genome shotgun (WGS) entry which is preliminary data.</text>
</comment>
<dbReference type="RefSeq" id="WP_120414672.1">
    <property type="nucleotide sequence ID" value="NZ_RAWX01000002.1"/>
</dbReference>
<dbReference type="EMBL" id="RAWX01000002">
    <property type="protein sequence ID" value="RKJ89481.1"/>
    <property type="molecule type" value="Genomic_DNA"/>
</dbReference>